<proteinExistence type="predicted"/>
<comment type="caution">
    <text evidence="1">The sequence shown here is derived from an EMBL/GenBank/DDBJ whole genome shotgun (WGS) entry which is preliminary data.</text>
</comment>
<reference evidence="2" key="1">
    <citation type="journal article" date="2019" name="Int. J. Syst. Evol. Microbiol.">
        <title>The Global Catalogue of Microorganisms (GCM) 10K type strain sequencing project: providing services to taxonomists for standard genome sequencing and annotation.</title>
        <authorList>
            <consortium name="The Broad Institute Genomics Platform"/>
            <consortium name="The Broad Institute Genome Sequencing Center for Infectious Disease"/>
            <person name="Wu L."/>
            <person name="Ma J."/>
        </authorList>
    </citation>
    <scope>NUCLEOTIDE SEQUENCE [LARGE SCALE GENOMIC DNA]</scope>
    <source>
        <strain evidence="2">NBRC 103627</strain>
    </source>
</reference>
<sequence>MKLAETAKKIILSLNYDKNYYIEAFNQFRELRFNLSPSANEYSIDVDSHTEAMQIIKLIRNDCDFISYNYHFKDTRTPYTSNKINFFVELVSIETLCNNVNIKDIANKESFKNVLKNPETELRFSLRSVPIDIVYNDSEIDSDKQNCIKVQDKHEAISLINKFLDKLDILSNDRHHLKDDRSSHSKEGYLFLQLVKVQNKTIVN</sequence>
<evidence type="ECO:0000313" key="1">
    <source>
        <dbReference type="EMBL" id="MFC4480139.1"/>
    </source>
</evidence>
<organism evidence="1 2">
    <name type="scientific">Flavobacterium chungangensis</name>
    <dbReference type="NCBI Taxonomy" id="2708132"/>
    <lineage>
        <taxon>Bacteria</taxon>
        <taxon>Pseudomonadati</taxon>
        <taxon>Bacteroidota</taxon>
        <taxon>Flavobacteriia</taxon>
        <taxon>Flavobacteriales</taxon>
        <taxon>Flavobacteriaceae</taxon>
        <taxon>Flavobacterium</taxon>
    </lineage>
</organism>
<dbReference type="Proteomes" id="UP001596003">
    <property type="component" value="Unassembled WGS sequence"/>
</dbReference>
<evidence type="ECO:0000313" key="2">
    <source>
        <dbReference type="Proteomes" id="UP001596003"/>
    </source>
</evidence>
<keyword evidence="2" id="KW-1185">Reference proteome</keyword>
<gene>
    <name evidence="1" type="ORF">ACFO3N_23935</name>
</gene>
<dbReference type="RefSeq" id="WP_379801374.1">
    <property type="nucleotide sequence ID" value="NZ_JBHSFY010000022.1"/>
</dbReference>
<dbReference type="EMBL" id="JBHSFY010000022">
    <property type="protein sequence ID" value="MFC4480139.1"/>
    <property type="molecule type" value="Genomic_DNA"/>
</dbReference>
<accession>A0ABV8ZKK9</accession>
<name>A0ABV8ZKK9_9FLAO</name>
<protein>
    <submittedName>
        <fullName evidence="1">Uncharacterized protein</fullName>
    </submittedName>
</protein>